<dbReference type="Proteomes" id="UP000298663">
    <property type="component" value="Unassembled WGS sequence"/>
</dbReference>
<evidence type="ECO:0000313" key="3">
    <source>
        <dbReference type="Proteomes" id="UP000298663"/>
    </source>
</evidence>
<reference evidence="2 3" key="1">
    <citation type="journal article" date="2015" name="Genome Biol.">
        <title>Comparative genomics of Steinernema reveals deeply conserved gene regulatory networks.</title>
        <authorList>
            <person name="Dillman A.R."/>
            <person name="Macchietto M."/>
            <person name="Porter C.F."/>
            <person name="Rogers A."/>
            <person name="Williams B."/>
            <person name="Antoshechkin I."/>
            <person name="Lee M.M."/>
            <person name="Goodwin Z."/>
            <person name="Lu X."/>
            <person name="Lewis E.E."/>
            <person name="Goodrich-Blair H."/>
            <person name="Stock S.P."/>
            <person name="Adams B.J."/>
            <person name="Sternberg P.W."/>
            <person name="Mortazavi A."/>
        </authorList>
    </citation>
    <scope>NUCLEOTIDE SEQUENCE [LARGE SCALE GENOMIC DNA]</scope>
    <source>
        <strain evidence="2 3">ALL</strain>
    </source>
</reference>
<sequence length="101" mass="11115">MLQGFKSPLDASHRSFASSSEAASSAKSSERSSCKLQHPQNRIAPLQTAKFFPHSTVSHHACHRHSSFRCQGVQSKAKRPAIACPSRATFVARSSLRSWHL</sequence>
<organism evidence="2 3">
    <name type="scientific">Steinernema carpocapsae</name>
    <name type="common">Entomopathogenic nematode</name>
    <dbReference type="NCBI Taxonomy" id="34508"/>
    <lineage>
        <taxon>Eukaryota</taxon>
        <taxon>Metazoa</taxon>
        <taxon>Ecdysozoa</taxon>
        <taxon>Nematoda</taxon>
        <taxon>Chromadorea</taxon>
        <taxon>Rhabditida</taxon>
        <taxon>Tylenchina</taxon>
        <taxon>Panagrolaimomorpha</taxon>
        <taxon>Strongyloidoidea</taxon>
        <taxon>Steinernematidae</taxon>
        <taxon>Steinernema</taxon>
    </lineage>
</organism>
<protein>
    <submittedName>
        <fullName evidence="2">Uncharacterized protein</fullName>
    </submittedName>
</protein>
<dbReference type="EMBL" id="AZBU02000005">
    <property type="protein sequence ID" value="TKR76052.1"/>
    <property type="molecule type" value="Genomic_DNA"/>
</dbReference>
<proteinExistence type="predicted"/>
<name>A0A4U5N1V2_STECR</name>
<dbReference type="AlphaFoldDB" id="A0A4U5N1V2"/>
<gene>
    <name evidence="2" type="ORF">L596_017253</name>
</gene>
<keyword evidence="3" id="KW-1185">Reference proteome</keyword>
<accession>A0A4U5N1V2</accession>
<evidence type="ECO:0000313" key="2">
    <source>
        <dbReference type="EMBL" id="TKR76052.1"/>
    </source>
</evidence>
<feature type="compositionally biased region" description="Low complexity" evidence="1">
    <location>
        <begin position="14"/>
        <end position="27"/>
    </location>
</feature>
<reference evidence="2 3" key="2">
    <citation type="journal article" date="2019" name="G3 (Bethesda)">
        <title>Hybrid Assembly of the Genome of the Entomopathogenic Nematode Steinernema carpocapsae Identifies the X-Chromosome.</title>
        <authorList>
            <person name="Serra L."/>
            <person name="Macchietto M."/>
            <person name="Macias-Munoz A."/>
            <person name="McGill C.J."/>
            <person name="Rodriguez I.M."/>
            <person name="Rodriguez B."/>
            <person name="Murad R."/>
            <person name="Mortazavi A."/>
        </authorList>
    </citation>
    <scope>NUCLEOTIDE SEQUENCE [LARGE SCALE GENOMIC DNA]</scope>
    <source>
        <strain evidence="2 3">ALL</strain>
    </source>
</reference>
<feature type="region of interest" description="Disordered" evidence="1">
    <location>
        <begin position="1"/>
        <end position="39"/>
    </location>
</feature>
<comment type="caution">
    <text evidence="2">The sequence shown here is derived from an EMBL/GenBank/DDBJ whole genome shotgun (WGS) entry which is preliminary data.</text>
</comment>
<evidence type="ECO:0000256" key="1">
    <source>
        <dbReference type="SAM" id="MobiDB-lite"/>
    </source>
</evidence>